<accession>A0ABT1D3P0</accession>
<reference evidence="2 3" key="1">
    <citation type="submission" date="2021-12" db="EMBL/GenBank/DDBJ databases">
        <title>Siccirubricoccus leaddurans sp. nov., a high concentration Zn2+ tolerance bacterium.</title>
        <authorList>
            <person name="Cao Y."/>
        </authorList>
    </citation>
    <scope>NUCLEOTIDE SEQUENCE [LARGE SCALE GENOMIC DNA]</scope>
    <source>
        <strain evidence="2 3">KC 17139</strain>
    </source>
</reference>
<feature type="signal peptide" evidence="1">
    <location>
        <begin position="1"/>
        <end position="24"/>
    </location>
</feature>
<dbReference type="RefSeq" id="WP_252953154.1">
    <property type="nucleotide sequence ID" value="NZ_JAFIRR010000061.1"/>
</dbReference>
<evidence type="ECO:0000256" key="1">
    <source>
        <dbReference type="SAM" id="SignalP"/>
    </source>
</evidence>
<dbReference type="EMBL" id="JAFIRR010000061">
    <property type="protein sequence ID" value="MCO6416544.1"/>
    <property type="molecule type" value="Genomic_DNA"/>
</dbReference>
<evidence type="ECO:0000313" key="3">
    <source>
        <dbReference type="Proteomes" id="UP001523392"/>
    </source>
</evidence>
<proteinExistence type="predicted"/>
<keyword evidence="1" id="KW-0732">Signal</keyword>
<comment type="caution">
    <text evidence="2">The sequence shown here is derived from an EMBL/GenBank/DDBJ whole genome shotgun (WGS) entry which is preliminary data.</text>
</comment>
<feature type="chain" id="PRO_5045680879" description="DUF3558 domain-containing protein" evidence="1">
    <location>
        <begin position="25"/>
        <end position="172"/>
    </location>
</feature>
<organism evidence="2 3">
    <name type="scientific">Siccirubricoccus soli</name>
    <dbReference type="NCBI Taxonomy" id="2899147"/>
    <lineage>
        <taxon>Bacteria</taxon>
        <taxon>Pseudomonadati</taxon>
        <taxon>Pseudomonadota</taxon>
        <taxon>Alphaproteobacteria</taxon>
        <taxon>Acetobacterales</taxon>
        <taxon>Roseomonadaceae</taxon>
        <taxon>Siccirubricoccus</taxon>
    </lineage>
</organism>
<name>A0ABT1D3P0_9PROT</name>
<dbReference type="PROSITE" id="PS51257">
    <property type="entry name" value="PROKAR_LIPOPROTEIN"/>
    <property type="match status" value="1"/>
</dbReference>
<sequence>MMFSRRSRALLLCLALGGCSSKGAEIAREARASLIGMKVEDMQACVGIPERTAKLADGSELLSYKQTNSNVGGLDVTLPLLGGFKVAGSGASCQAIFRVAQGRVIGLNYTGDSDDFVGTDGVCAPIVRGCLRYPEPAPVPTPPAPRVVAQPGVLEPEVLRALNHAPPPVPGN</sequence>
<keyword evidence="3" id="KW-1185">Reference proteome</keyword>
<evidence type="ECO:0000313" key="2">
    <source>
        <dbReference type="EMBL" id="MCO6416544.1"/>
    </source>
</evidence>
<gene>
    <name evidence="2" type="ORF">JYK14_10260</name>
</gene>
<evidence type="ECO:0008006" key="4">
    <source>
        <dbReference type="Google" id="ProtNLM"/>
    </source>
</evidence>
<protein>
    <recommendedName>
        <fullName evidence="4">DUF3558 domain-containing protein</fullName>
    </recommendedName>
</protein>
<dbReference type="Proteomes" id="UP001523392">
    <property type="component" value="Unassembled WGS sequence"/>
</dbReference>